<sequence>MSLSPGTKTFPQFSRIPKELREQIWDATMQPKLLTIIIGSDGDSKVKSDVTQWSPHKNPVALGICTESRARALLRYTMKVPIYRWHGLSVRNEARRYIDPKHDLVLILPTADTARRHEYNFLGKDLDTLLNCTLKKIELDQKGKRRFAQAIQRLAIPSRWWRDRFSNKAMRAFAVTCFAIPREIYLVEEIASEQQDGDAQVAECSGNINSAMPESVKRRWQEPGWSVEYQEHAIKVVRPDSTIVRVRDLYHTSLAGMDLSAYEASETTMGAYFQRSDPNVHYEENIRGHNRPLWPAPFPERVIARNKKE</sequence>
<keyword evidence="3" id="KW-1185">Reference proteome</keyword>
<protein>
    <recommendedName>
        <fullName evidence="1">2EXR domain-containing protein</fullName>
    </recommendedName>
</protein>
<accession>A0A9P8RPQ9</accession>
<dbReference type="AlphaFoldDB" id="A0A9P8RPQ9"/>
<dbReference type="EMBL" id="JAGPXC010000008">
    <property type="protein sequence ID" value="KAH6647432.1"/>
    <property type="molecule type" value="Genomic_DNA"/>
</dbReference>
<dbReference type="OrthoDB" id="3473305at2759"/>
<comment type="caution">
    <text evidence="2">The sequence shown here is derived from an EMBL/GenBank/DDBJ whole genome shotgun (WGS) entry which is preliminary data.</text>
</comment>
<dbReference type="GeneID" id="70129501"/>
<dbReference type="Proteomes" id="UP000758603">
    <property type="component" value="Unassembled WGS sequence"/>
</dbReference>
<organism evidence="2 3">
    <name type="scientific">Truncatella angustata</name>
    <dbReference type="NCBI Taxonomy" id="152316"/>
    <lineage>
        <taxon>Eukaryota</taxon>
        <taxon>Fungi</taxon>
        <taxon>Dikarya</taxon>
        <taxon>Ascomycota</taxon>
        <taxon>Pezizomycotina</taxon>
        <taxon>Sordariomycetes</taxon>
        <taxon>Xylariomycetidae</taxon>
        <taxon>Amphisphaeriales</taxon>
        <taxon>Sporocadaceae</taxon>
        <taxon>Truncatella</taxon>
    </lineage>
</organism>
<evidence type="ECO:0000259" key="1">
    <source>
        <dbReference type="Pfam" id="PF20150"/>
    </source>
</evidence>
<dbReference type="RefSeq" id="XP_045953944.1">
    <property type="nucleotide sequence ID" value="XM_046100609.1"/>
</dbReference>
<name>A0A9P8RPQ9_9PEZI</name>
<evidence type="ECO:0000313" key="3">
    <source>
        <dbReference type="Proteomes" id="UP000758603"/>
    </source>
</evidence>
<dbReference type="PANTHER" id="PTHR35910:SF6">
    <property type="entry name" value="2EXR DOMAIN-CONTAINING PROTEIN"/>
    <property type="match status" value="1"/>
</dbReference>
<evidence type="ECO:0000313" key="2">
    <source>
        <dbReference type="EMBL" id="KAH6647432.1"/>
    </source>
</evidence>
<dbReference type="InterPro" id="IPR045518">
    <property type="entry name" value="2EXR"/>
</dbReference>
<gene>
    <name evidence="2" type="ORF">BKA67DRAFT_539295</name>
</gene>
<feature type="domain" description="2EXR" evidence="1">
    <location>
        <begin position="10"/>
        <end position="104"/>
    </location>
</feature>
<dbReference type="Pfam" id="PF20150">
    <property type="entry name" value="2EXR"/>
    <property type="match status" value="1"/>
</dbReference>
<proteinExistence type="predicted"/>
<dbReference type="PANTHER" id="PTHR35910">
    <property type="entry name" value="2EXR DOMAIN-CONTAINING PROTEIN"/>
    <property type="match status" value="1"/>
</dbReference>
<reference evidence="2" key="1">
    <citation type="journal article" date="2021" name="Nat. Commun.">
        <title>Genetic determinants of endophytism in the Arabidopsis root mycobiome.</title>
        <authorList>
            <person name="Mesny F."/>
            <person name="Miyauchi S."/>
            <person name="Thiergart T."/>
            <person name="Pickel B."/>
            <person name="Atanasova L."/>
            <person name="Karlsson M."/>
            <person name="Huettel B."/>
            <person name="Barry K.W."/>
            <person name="Haridas S."/>
            <person name="Chen C."/>
            <person name="Bauer D."/>
            <person name="Andreopoulos W."/>
            <person name="Pangilinan J."/>
            <person name="LaButti K."/>
            <person name="Riley R."/>
            <person name="Lipzen A."/>
            <person name="Clum A."/>
            <person name="Drula E."/>
            <person name="Henrissat B."/>
            <person name="Kohler A."/>
            <person name="Grigoriev I.V."/>
            <person name="Martin F.M."/>
            <person name="Hacquard S."/>
        </authorList>
    </citation>
    <scope>NUCLEOTIDE SEQUENCE</scope>
    <source>
        <strain evidence="2">MPI-SDFR-AT-0073</strain>
    </source>
</reference>